<dbReference type="Proteomes" id="UP000507470">
    <property type="component" value="Unassembled WGS sequence"/>
</dbReference>
<evidence type="ECO:0000256" key="14">
    <source>
        <dbReference type="SAM" id="Phobius"/>
    </source>
</evidence>
<feature type="transmembrane region" description="Helical" evidence="14">
    <location>
        <begin position="253"/>
        <end position="275"/>
    </location>
</feature>
<gene>
    <name evidence="16" type="ORF">MCOR_14156</name>
</gene>
<dbReference type="InterPro" id="IPR001828">
    <property type="entry name" value="ANF_lig-bd_rcpt"/>
</dbReference>
<dbReference type="SUPFAM" id="SSF56112">
    <property type="entry name" value="Protein kinase-like (PK-like)"/>
    <property type="match status" value="1"/>
</dbReference>
<dbReference type="GO" id="GO:0004383">
    <property type="term" value="F:guanylate cyclase activity"/>
    <property type="evidence" value="ECO:0007669"/>
    <property type="project" value="UniProtKB-EC"/>
</dbReference>
<dbReference type="InterPro" id="IPR000719">
    <property type="entry name" value="Prot_kinase_dom"/>
</dbReference>
<keyword evidence="10" id="KW-0325">Glycoprotein</keyword>
<dbReference type="InterPro" id="IPR001170">
    <property type="entry name" value="ANPR/GUC"/>
</dbReference>
<proteinExistence type="predicted"/>
<dbReference type="GO" id="GO:0005525">
    <property type="term" value="F:GTP binding"/>
    <property type="evidence" value="ECO:0007669"/>
    <property type="project" value="UniProtKB-KW"/>
</dbReference>
<dbReference type="OrthoDB" id="1890790at2759"/>
<dbReference type="InterPro" id="IPR028082">
    <property type="entry name" value="Peripla_BP_I"/>
</dbReference>
<evidence type="ECO:0000256" key="9">
    <source>
        <dbReference type="ARBA" id="ARBA00023170"/>
    </source>
</evidence>
<dbReference type="GO" id="GO:0005886">
    <property type="term" value="C:plasma membrane"/>
    <property type="evidence" value="ECO:0007669"/>
    <property type="project" value="TreeGrafter"/>
</dbReference>
<dbReference type="InterPro" id="IPR001245">
    <property type="entry name" value="Ser-Thr/Tyr_kinase_cat_dom"/>
</dbReference>
<keyword evidence="13" id="KW-0175">Coiled coil</keyword>
<evidence type="ECO:0000256" key="6">
    <source>
        <dbReference type="ARBA" id="ARBA00022989"/>
    </source>
</evidence>
<feature type="coiled-coil region" evidence="13">
    <location>
        <begin position="608"/>
        <end position="639"/>
    </location>
</feature>
<dbReference type="GO" id="GO:0005524">
    <property type="term" value="F:ATP binding"/>
    <property type="evidence" value="ECO:0007669"/>
    <property type="project" value="InterPro"/>
</dbReference>
<dbReference type="GO" id="GO:0001653">
    <property type="term" value="F:peptide receptor activity"/>
    <property type="evidence" value="ECO:0007669"/>
    <property type="project" value="TreeGrafter"/>
</dbReference>
<dbReference type="Pfam" id="PF07714">
    <property type="entry name" value="PK_Tyr_Ser-Thr"/>
    <property type="match status" value="1"/>
</dbReference>
<sequence>MNRKDQSSAYGREAVFETALQVIIFCTENNADKRRFLLRAVDKGMADGSYVFFLPDHLQPPNVETPWIAGNQDDEKAKLMYSHAFQITVAEMGGQDIENFRDQVSQNMASPPWNYNYTYVNGIKGSEYSAFLHDAVYLYLLTLNDTLEEGLDYKNGTLMFEKAKGKSFRGVTGNVQLDDNGDREPDYWIWGLKSDSAKYEVVMEAKMTSEIQQKIFQVQSIEWKTIDHGPPPDEPVCGFNQEKCQQSTIDKTILIVCLCMALIIVLLVMGSFYYYRRYRYEKELVLELWKIKYEDVHKTKKALAGSGSISMLSLCTGITDDTTNSLNSASQNVNGYQIFSTVGHYKGMIVTIRQLKKCGITIDRNTQMELKEMREFTHENVNRFIGMCVDERGPMVLTLYCAKGSLQDIIANEDIKLDSLFKLSLITDLTIGMNFIHNSLLKFHGNLKSSNCVIDNRWVLKVTDFGLAKINYCYRNTIPSEHQFFSHQFWTAPEHVITEDTQHYGSQKGDIYSFGIILYEIIFRTEPYNTDLISPQDVIKKILTSSKPPFRPDLDGYKNKNFDKIPEMKTLKHLMENCWNENPFYRPTAAAIKQKISQLQGGKKTNIVDNMIQILEKYANNLEEIVEERTEALIEEKKKTDRLLYQMLPSKYNVEVVCSRNTSKVKSRYKTYTHQDENDNLKSCINYKQSKTRSVDTCREKLRQRRKPRSMLVRKWLSDKRHFSTLLKELKTKYEKAFYNYTRLPRGVYNEVLRRDTAE</sequence>
<keyword evidence="12" id="KW-0141">cGMP biosynthesis</keyword>
<dbReference type="GO" id="GO:0004016">
    <property type="term" value="F:adenylate cyclase activity"/>
    <property type="evidence" value="ECO:0007669"/>
    <property type="project" value="TreeGrafter"/>
</dbReference>
<keyword evidence="7" id="KW-0342">GTP-binding</keyword>
<keyword evidence="17" id="KW-1185">Reference proteome</keyword>
<accession>A0A6J8B2V5</accession>
<dbReference type="CDD" id="cd06352">
    <property type="entry name" value="PBP1_NPR_GC-like"/>
    <property type="match status" value="1"/>
</dbReference>
<dbReference type="GO" id="GO:0004672">
    <property type="term" value="F:protein kinase activity"/>
    <property type="evidence" value="ECO:0007669"/>
    <property type="project" value="InterPro"/>
</dbReference>
<dbReference type="GO" id="GO:0007168">
    <property type="term" value="P:receptor guanylyl cyclase signaling pathway"/>
    <property type="evidence" value="ECO:0007669"/>
    <property type="project" value="TreeGrafter"/>
</dbReference>
<dbReference type="InterPro" id="IPR011009">
    <property type="entry name" value="Kinase-like_dom_sf"/>
</dbReference>
<dbReference type="EMBL" id="CACVKT020002422">
    <property type="protein sequence ID" value="CAC5377896.1"/>
    <property type="molecule type" value="Genomic_DNA"/>
</dbReference>
<feature type="domain" description="Protein kinase" evidence="15">
    <location>
        <begin position="298"/>
        <end position="599"/>
    </location>
</feature>
<reference evidence="16 17" key="1">
    <citation type="submission" date="2020-06" db="EMBL/GenBank/DDBJ databases">
        <authorList>
            <person name="Li R."/>
            <person name="Bekaert M."/>
        </authorList>
    </citation>
    <scope>NUCLEOTIDE SEQUENCE [LARGE SCALE GENOMIC DNA]</scope>
    <source>
        <strain evidence="17">wild</strain>
    </source>
</reference>
<comment type="subcellular location">
    <subcellularLocation>
        <location evidence="1">Membrane</location>
        <topology evidence="1">Single-pass type I membrane protein</topology>
    </subcellularLocation>
</comment>
<dbReference type="PANTHER" id="PTHR11920">
    <property type="entry name" value="GUANYLYL CYCLASE"/>
    <property type="match status" value="1"/>
</dbReference>
<dbReference type="PROSITE" id="PS50011">
    <property type="entry name" value="PROTEIN_KINASE_DOM"/>
    <property type="match status" value="1"/>
</dbReference>
<keyword evidence="5" id="KW-0547">Nucleotide-binding</keyword>
<evidence type="ECO:0000256" key="13">
    <source>
        <dbReference type="SAM" id="Coils"/>
    </source>
</evidence>
<name>A0A6J8B2V5_MYTCO</name>
<evidence type="ECO:0000256" key="5">
    <source>
        <dbReference type="ARBA" id="ARBA00022741"/>
    </source>
</evidence>
<evidence type="ECO:0000256" key="2">
    <source>
        <dbReference type="ARBA" id="ARBA00012202"/>
    </source>
</evidence>
<evidence type="ECO:0000313" key="17">
    <source>
        <dbReference type="Proteomes" id="UP000507470"/>
    </source>
</evidence>
<evidence type="ECO:0000256" key="7">
    <source>
        <dbReference type="ARBA" id="ARBA00023134"/>
    </source>
</evidence>
<evidence type="ECO:0000259" key="15">
    <source>
        <dbReference type="PROSITE" id="PS50011"/>
    </source>
</evidence>
<keyword evidence="8 14" id="KW-0472">Membrane</keyword>
<keyword evidence="9" id="KW-0675">Receptor</keyword>
<evidence type="ECO:0000256" key="4">
    <source>
        <dbReference type="ARBA" id="ARBA00022729"/>
    </source>
</evidence>
<dbReference type="SUPFAM" id="SSF53822">
    <property type="entry name" value="Periplasmic binding protein-like I"/>
    <property type="match status" value="1"/>
</dbReference>
<evidence type="ECO:0000256" key="3">
    <source>
        <dbReference type="ARBA" id="ARBA00022692"/>
    </source>
</evidence>
<evidence type="ECO:0000313" key="16">
    <source>
        <dbReference type="EMBL" id="CAC5377896.1"/>
    </source>
</evidence>
<keyword evidence="4" id="KW-0732">Signal</keyword>
<dbReference type="EC" id="4.6.1.2" evidence="2"/>
<dbReference type="Gene3D" id="6.10.250.780">
    <property type="match status" value="1"/>
</dbReference>
<keyword evidence="6 14" id="KW-1133">Transmembrane helix</keyword>
<keyword evidence="3 14" id="KW-0812">Transmembrane</keyword>
<dbReference type="Pfam" id="PF01094">
    <property type="entry name" value="ANF_receptor"/>
    <property type="match status" value="1"/>
</dbReference>
<dbReference type="PRINTS" id="PR00255">
    <property type="entry name" value="NATPEPTIDER"/>
</dbReference>
<dbReference type="InterPro" id="IPR050401">
    <property type="entry name" value="Cyclic_nucleotide_synthase"/>
</dbReference>
<dbReference type="AlphaFoldDB" id="A0A6J8B2V5"/>
<protein>
    <recommendedName>
        <fullName evidence="2">guanylate cyclase</fullName>
        <ecNumber evidence="2">4.6.1.2</ecNumber>
    </recommendedName>
</protein>
<evidence type="ECO:0000256" key="11">
    <source>
        <dbReference type="ARBA" id="ARBA00023239"/>
    </source>
</evidence>
<evidence type="ECO:0000256" key="10">
    <source>
        <dbReference type="ARBA" id="ARBA00023180"/>
    </source>
</evidence>
<dbReference type="Gene3D" id="1.10.510.10">
    <property type="entry name" value="Transferase(Phosphotransferase) domain 1"/>
    <property type="match status" value="1"/>
</dbReference>
<dbReference type="PANTHER" id="PTHR11920:SF501">
    <property type="entry name" value="GUANYLATE CYCLASE 32E"/>
    <property type="match status" value="1"/>
</dbReference>
<organism evidence="16 17">
    <name type="scientific">Mytilus coruscus</name>
    <name type="common">Sea mussel</name>
    <dbReference type="NCBI Taxonomy" id="42192"/>
    <lineage>
        <taxon>Eukaryota</taxon>
        <taxon>Metazoa</taxon>
        <taxon>Spiralia</taxon>
        <taxon>Lophotrochozoa</taxon>
        <taxon>Mollusca</taxon>
        <taxon>Bivalvia</taxon>
        <taxon>Autobranchia</taxon>
        <taxon>Pteriomorphia</taxon>
        <taxon>Mytilida</taxon>
        <taxon>Mytiloidea</taxon>
        <taxon>Mytilidae</taxon>
        <taxon>Mytilinae</taxon>
        <taxon>Mytilus</taxon>
    </lineage>
</organism>
<evidence type="ECO:0000256" key="1">
    <source>
        <dbReference type="ARBA" id="ARBA00004479"/>
    </source>
</evidence>
<evidence type="ECO:0000256" key="12">
    <source>
        <dbReference type="ARBA" id="ARBA00023293"/>
    </source>
</evidence>
<dbReference type="Gene3D" id="3.40.50.2300">
    <property type="match status" value="1"/>
</dbReference>
<keyword evidence="11 16" id="KW-0456">Lyase</keyword>
<evidence type="ECO:0000256" key="8">
    <source>
        <dbReference type="ARBA" id="ARBA00023136"/>
    </source>
</evidence>